<dbReference type="PROSITE" id="PS51257">
    <property type="entry name" value="PROKAR_LIPOPROTEIN"/>
    <property type="match status" value="1"/>
</dbReference>
<name>A0A4Z0PQ43_9BACT</name>
<sequence length="162" mass="19109">MKKVFFLLMPAILLTASCARLDRGQNIHADFMDFVYLEDHNQFVYKSRVNAVAHTEVFLTTRFRVDLPKNLKNWQSSGNVFVFEYDKKQIIYIQAAYKNKSQLRKPTIREVDNKEIDERLSPYWDERKYHENTLKGGQAGRVSKVYSDGRVVLLLYNRLVPE</sequence>
<gene>
    <name evidence="2" type="ORF">E5J99_02485</name>
</gene>
<evidence type="ECO:0008006" key="4">
    <source>
        <dbReference type="Google" id="ProtNLM"/>
    </source>
</evidence>
<proteinExistence type="predicted"/>
<protein>
    <recommendedName>
        <fullName evidence="4">Lipoprotein</fullName>
    </recommendedName>
</protein>
<organism evidence="2 3">
    <name type="scientific">Hymenobacter elongatus</name>
    <dbReference type="NCBI Taxonomy" id="877208"/>
    <lineage>
        <taxon>Bacteria</taxon>
        <taxon>Pseudomonadati</taxon>
        <taxon>Bacteroidota</taxon>
        <taxon>Cytophagia</taxon>
        <taxon>Cytophagales</taxon>
        <taxon>Hymenobacteraceae</taxon>
        <taxon>Hymenobacter</taxon>
    </lineage>
</organism>
<dbReference type="Proteomes" id="UP000297739">
    <property type="component" value="Unassembled WGS sequence"/>
</dbReference>
<comment type="caution">
    <text evidence="2">The sequence shown here is derived from an EMBL/GenBank/DDBJ whole genome shotgun (WGS) entry which is preliminary data.</text>
</comment>
<keyword evidence="1" id="KW-0732">Signal</keyword>
<feature type="signal peptide" evidence="1">
    <location>
        <begin position="1"/>
        <end position="21"/>
    </location>
</feature>
<evidence type="ECO:0000256" key="1">
    <source>
        <dbReference type="SAM" id="SignalP"/>
    </source>
</evidence>
<dbReference type="EMBL" id="SRLD01000003">
    <property type="protein sequence ID" value="TGE19645.1"/>
    <property type="molecule type" value="Genomic_DNA"/>
</dbReference>
<evidence type="ECO:0000313" key="3">
    <source>
        <dbReference type="Proteomes" id="UP000297739"/>
    </source>
</evidence>
<dbReference type="OrthoDB" id="674555at2"/>
<dbReference type="RefSeq" id="WP_135496134.1">
    <property type="nucleotide sequence ID" value="NZ_SRLD01000003.1"/>
</dbReference>
<keyword evidence="3" id="KW-1185">Reference proteome</keyword>
<dbReference type="AlphaFoldDB" id="A0A4Z0PQ43"/>
<evidence type="ECO:0000313" key="2">
    <source>
        <dbReference type="EMBL" id="TGE19645.1"/>
    </source>
</evidence>
<reference evidence="2 3" key="1">
    <citation type="submission" date="2019-04" db="EMBL/GenBank/DDBJ databases">
        <authorList>
            <person name="Feng G."/>
            <person name="Zhang J."/>
            <person name="Zhu H."/>
        </authorList>
    </citation>
    <scope>NUCLEOTIDE SEQUENCE [LARGE SCALE GENOMIC DNA]</scope>
    <source>
        <strain evidence="2 3">JCM 17223</strain>
    </source>
</reference>
<accession>A0A4Z0PQ43</accession>
<feature type="chain" id="PRO_5021219795" description="Lipoprotein" evidence="1">
    <location>
        <begin position="22"/>
        <end position="162"/>
    </location>
</feature>